<comment type="similarity">
    <text evidence="4 9">Belongs to the NAD(P)-dependent epimerase/dehydratase family.</text>
</comment>
<keyword evidence="9" id="KW-0119">Carbohydrate metabolism</keyword>
<dbReference type="CDD" id="cd05247">
    <property type="entry name" value="UDP_G4E_1_SDR_e"/>
    <property type="match status" value="1"/>
</dbReference>
<dbReference type="SUPFAM" id="SSF51735">
    <property type="entry name" value="NAD(P)-binding Rossmann-fold domains"/>
    <property type="match status" value="1"/>
</dbReference>
<dbReference type="Gene3D" id="3.40.50.720">
    <property type="entry name" value="NAD(P)-binding Rossmann-like Domain"/>
    <property type="match status" value="1"/>
</dbReference>
<comment type="subunit">
    <text evidence="9">Homodimer.</text>
</comment>
<organism evidence="11 12">
    <name type="scientific">Alcaligenes endophyticus</name>
    <dbReference type="NCBI Taxonomy" id="1929088"/>
    <lineage>
        <taxon>Bacteria</taxon>
        <taxon>Pseudomonadati</taxon>
        <taxon>Pseudomonadota</taxon>
        <taxon>Betaproteobacteria</taxon>
        <taxon>Burkholderiales</taxon>
        <taxon>Alcaligenaceae</taxon>
        <taxon>Alcaligenes</taxon>
    </lineage>
</organism>
<dbReference type="RefSeq" id="WP_266122509.1">
    <property type="nucleotide sequence ID" value="NZ_JAJHNU010000001.1"/>
</dbReference>
<accession>A0ABT8EFU3</accession>
<dbReference type="InterPro" id="IPR005886">
    <property type="entry name" value="UDP_G4E"/>
</dbReference>
<evidence type="ECO:0000256" key="4">
    <source>
        <dbReference type="ARBA" id="ARBA00007637"/>
    </source>
</evidence>
<dbReference type="NCBIfam" id="TIGR01179">
    <property type="entry name" value="galE"/>
    <property type="match status" value="1"/>
</dbReference>
<dbReference type="InterPro" id="IPR016040">
    <property type="entry name" value="NAD(P)-bd_dom"/>
</dbReference>
<gene>
    <name evidence="11" type="primary">galE</name>
    <name evidence="11" type="ORF">LMS43_02525</name>
</gene>
<evidence type="ECO:0000259" key="10">
    <source>
        <dbReference type="Pfam" id="PF16363"/>
    </source>
</evidence>
<evidence type="ECO:0000256" key="5">
    <source>
        <dbReference type="ARBA" id="ARBA00013189"/>
    </source>
</evidence>
<comment type="caution">
    <text evidence="11">The sequence shown here is derived from an EMBL/GenBank/DDBJ whole genome shotgun (WGS) entry which is preliminary data.</text>
</comment>
<evidence type="ECO:0000256" key="9">
    <source>
        <dbReference type="RuleBase" id="RU366046"/>
    </source>
</evidence>
<proteinExistence type="inferred from homology"/>
<evidence type="ECO:0000256" key="3">
    <source>
        <dbReference type="ARBA" id="ARBA00004947"/>
    </source>
</evidence>
<dbReference type="PANTHER" id="PTHR43725:SF47">
    <property type="entry name" value="UDP-GLUCOSE 4-EPIMERASE"/>
    <property type="match status" value="1"/>
</dbReference>
<keyword evidence="8 9" id="KW-0413">Isomerase</keyword>
<dbReference type="PANTHER" id="PTHR43725">
    <property type="entry name" value="UDP-GLUCOSE 4-EPIMERASE"/>
    <property type="match status" value="1"/>
</dbReference>
<evidence type="ECO:0000256" key="8">
    <source>
        <dbReference type="ARBA" id="ARBA00023235"/>
    </source>
</evidence>
<comment type="pathway">
    <text evidence="3 9">Carbohydrate metabolism; galactose metabolism.</text>
</comment>
<dbReference type="Proteomes" id="UP001168613">
    <property type="component" value="Unassembled WGS sequence"/>
</dbReference>
<feature type="domain" description="NAD(P)-binding" evidence="10">
    <location>
        <begin position="6"/>
        <end position="326"/>
    </location>
</feature>
<dbReference type="EMBL" id="JAJHNU010000001">
    <property type="protein sequence ID" value="MDN4120158.1"/>
    <property type="molecule type" value="Genomic_DNA"/>
</dbReference>
<dbReference type="Pfam" id="PF16363">
    <property type="entry name" value="GDP_Man_Dehyd"/>
    <property type="match status" value="1"/>
</dbReference>
<dbReference type="EC" id="5.1.3.2" evidence="5 9"/>
<keyword evidence="7 9" id="KW-0520">NAD</keyword>
<comment type="cofactor">
    <cofactor evidence="2 9">
        <name>NAD(+)</name>
        <dbReference type="ChEBI" id="CHEBI:57540"/>
    </cofactor>
</comment>
<protein>
    <recommendedName>
        <fullName evidence="6 9">UDP-glucose 4-epimerase</fullName>
        <ecNumber evidence="5 9">5.1.3.2</ecNumber>
    </recommendedName>
</protein>
<keyword evidence="12" id="KW-1185">Reference proteome</keyword>
<evidence type="ECO:0000313" key="12">
    <source>
        <dbReference type="Proteomes" id="UP001168613"/>
    </source>
</evidence>
<sequence>MSQKILVTGGTGFIGSHTCVELQAAGYQVVILDSLYNSQKSVLDAIASISGQRSEFIQGDIRDAALLQQVFKQYQFQAVMHFAGLKAVGESVAQPLNYYDNNVAGTVTLLQAMQVADVRTFIFSSSATVYGDPQTLPIPEDHPCSATNPYGHTKLVVEEILANLYASETNWRIARLRYFNPVGAHPSGLIGEAPQGTPNNLMPYVAQVASGQRQQVSVFGNDYDTPDGTGVRDYIHVMDLAQGHVAALRYCLANEPELLTVNLGTGRGYSVLEMIEAFSRSSGKPVAYQIAPRRPGDIASCWADTRLAETKLNWRADKDIQEMCDDAWRWEGRQSN</sequence>
<evidence type="ECO:0000256" key="2">
    <source>
        <dbReference type="ARBA" id="ARBA00001911"/>
    </source>
</evidence>
<dbReference type="Gene3D" id="3.90.25.10">
    <property type="entry name" value="UDP-galactose 4-epimerase, domain 1"/>
    <property type="match status" value="1"/>
</dbReference>
<evidence type="ECO:0000313" key="11">
    <source>
        <dbReference type="EMBL" id="MDN4120158.1"/>
    </source>
</evidence>
<comment type="catalytic activity">
    <reaction evidence="1 9">
        <text>UDP-alpha-D-glucose = UDP-alpha-D-galactose</text>
        <dbReference type="Rhea" id="RHEA:22168"/>
        <dbReference type="ChEBI" id="CHEBI:58885"/>
        <dbReference type="ChEBI" id="CHEBI:66914"/>
        <dbReference type="EC" id="5.1.3.2"/>
    </reaction>
</comment>
<evidence type="ECO:0000256" key="1">
    <source>
        <dbReference type="ARBA" id="ARBA00000083"/>
    </source>
</evidence>
<evidence type="ECO:0000256" key="7">
    <source>
        <dbReference type="ARBA" id="ARBA00023027"/>
    </source>
</evidence>
<evidence type="ECO:0000256" key="6">
    <source>
        <dbReference type="ARBA" id="ARBA00018569"/>
    </source>
</evidence>
<dbReference type="GO" id="GO:0003978">
    <property type="term" value="F:UDP-glucose 4-epimerase activity"/>
    <property type="evidence" value="ECO:0007669"/>
    <property type="project" value="UniProtKB-EC"/>
</dbReference>
<reference evidence="11" key="1">
    <citation type="submission" date="2021-11" db="EMBL/GenBank/DDBJ databases">
        <title>Draft genome sequence of Alcaligenes endophyticus type strain CCUG 75668T.</title>
        <authorList>
            <person name="Salva-Serra F."/>
            <person name="Duran R.E."/>
            <person name="Seeger M."/>
            <person name="Moore E.R.B."/>
            <person name="Jaen-Luchoro D."/>
        </authorList>
    </citation>
    <scope>NUCLEOTIDE SEQUENCE</scope>
    <source>
        <strain evidence="11">CCUG 75668</strain>
    </source>
</reference>
<dbReference type="InterPro" id="IPR036291">
    <property type="entry name" value="NAD(P)-bd_dom_sf"/>
</dbReference>
<name>A0ABT8EFU3_9BURK</name>
<dbReference type="NCBIfam" id="NF007956">
    <property type="entry name" value="PRK10675.1"/>
    <property type="match status" value="1"/>
</dbReference>